<dbReference type="OrthoDB" id="10259640at2759"/>
<dbReference type="InterPro" id="IPR044773">
    <property type="entry name" value="DDX18/Has1_DEADc"/>
</dbReference>
<dbReference type="eggNOG" id="KOG0342">
    <property type="taxonomic scope" value="Eukaryota"/>
</dbReference>
<dbReference type="OMA" id="EETHMVE"/>
<dbReference type="GO" id="GO:0003723">
    <property type="term" value="F:RNA binding"/>
    <property type="evidence" value="ECO:0007669"/>
    <property type="project" value="UniProtKB-UniRule"/>
</dbReference>
<proteinExistence type="inferred from homology"/>
<dbReference type="Pfam" id="PF00271">
    <property type="entry name" value="Helicase_C"/>
    <property type="match status" value="1"/>
</dbReference>
<evidence type="ECO:0000256" key="3">
    <source>
        <dbReference type="ARBA" id="ARBA00022806"/>
    </source>
</evidence>
<dbReference type="PANTHER" id="PTHR24031">
    <property type="entry name" value="RNA HELICASE"/>
    <property type="match status" value="1"/>
</dbReference>
<comment type="catalytic activity">
    <reaction evidence="7 8">
        <text>ATP + H2O = ADP + phosphate + H(+)</text>
        <dbReference type="Rhea" id="RHEA:13065"/>
        <dbReference type="ChEBI" id="CHEBI:15377"/>
        <dbReference type="ChEBI" id="CHEBI:15378"/>
        <dbReference type="ChEBI" id="CHEBI:30616"/>
        <dbReference type="ChEBI" id="CHEBI:43474"/>
        <dbReference type="ChEBI" id="CHEBI:456216"/>
        <dbReference type="EC" id="3.6.4.13"/>
    </reaction>
</comment>
<accession>G0QXL4</accession>
<evidence type="ECO:0000259" key="10">
    <source>
        <dbReference type="PROSITE" id="PS51194"/>
    </source>
</evidence>
<dbReference type="CDD" id="cd18787">
    <property type="entry name" value="SF2_C_DEAD"/>
    <property type="match status" value="1"/>
</dbReference>
<reference evidence="11 12" key="1">
    <citation type="submission" date="2011-07" db="EMBL/GenBank/DDBJ databases">
        <authorList>
            <person name="Coyne R."/>
            <person name="Brami D."/>
            <person name="Johnson J."/>
            <person name="Hostetler J."/>
            <person name="Hannick L."/>
            <person name="Clark T."/>
            <person name="Cassidy-Hanley D."/>
            <person name="Inman J."/>
        </authorList>
    </citation>
    <scope>NUCLEOTIDE SEQUENCE [LARGE SCALE GENOMIC DNA]</scope>
    <source>
        <strain evidence="11 12">G5</strain>
    </source>
</reference>
<keyword evidence="12" id="KW-1185">Reference proteome</keyword>
<evidence type="ECO:0000256" key="6">
    <source>
        <dbReference type="ARBA" id="ARBA00024357"/>
    </source>
</evidence>
<comment type="function">
    <text evidence="8">RNA helicase.</text>
</comment>
<dbReference type="Pfam" id="PF13959">
    <property type="entry name" value="CTE_SPB4"/>
    <property type="match status" value="1"/>
</dbReference>
<evidence type="ECO:0000256" key="7">
    <source>
        <dbReference type="ARBA" id="ARBA00047984"/>
    </source>
</evidence>
<dbReference type="PROSITE" id="PS51192">
    <property type="entry name" value="HELICASE_ATP_BIND_1"/>
    <property type="match status" value="1"/>
</dbReference>
<dbReference type="GO" id="GO:0003724">
    <property type="term" value="F:RNA helicase activity"/>
    <property type="evidence" value="ECO:0007669"/>
    <property type="project" value="UniProtKB-EC"/>
</dbReference>
<feature type="domain" description="Helicase C-terminal" evidence="10">
    <location>
        <begin position="197"/>
        <end position="357"/>
    </location>
</feature>
<dbReference type="GO" id="GO:0016787">
    <property type="term" value="F:hydrolase activity"/>
    <property type="evidence" value="ECO:0007669"/>
    <property type="project" value="UniProtKB-KW"/>
</dbReference>
<dbReference type="STRING" id="857967.G0QXL4"/>
<dbReference type="GeneID" id="14906154"/>
<dbReference type="SMART" id="SM00490">
    <property type="entry name" value="HELICc"/>
    <property type="match status" value="1"/>
</dbReference>
<name>G0QXL4_ICHMU</name>
<keyword evidence="2 8" id="KW-0378">Hydrolase</keyword>
<comment type="similarity">
    <text evidence="6">Belongs to the DEAD box helicase family. DDX18/HAS1 subfamily.</text>
</comment>
<dbReference type="InParanoid" id="G0QXL4"/>
<dbReference type="InterPro" id="IPR025313">
    <property type="entry name" value="SPB4-like_CTE"/>
</dbReference>
<evidence type="ECO:0000259" key="9">
    <source>
        <dbReference type="PROSITE" id="PS51192"/>
    </source>
</evidence>
<dbReference type="RefSeq" id="XP_004031280.1">
    <property type="nucleotide sequence ID" value="XM_004031232.1"/>
</dbReference>
<organism evidence="11 12">
    <name type="scientific">Ichthyophthirius multifiliis</name>
    <name type="common">White spot disease agent</name>
    <name type="synonym">Ich</name>
    <dbReference type="NCBI Taxonomy" id="5932"/>
    <lineage>
        <taxon>Eukaryota</taxon>
        <taxon>Sar</taxon>
        <taxon>Alveolata</taxon>
        <taxon>Ciliophora</taxon>
        <taxon>Intramacronucleata</taxon>
        <taxon>Oligohymenophorea</taxon>
        <taxon>Hymenostomatida</taxon>
        <taxon>Ophryoglenina</taxon>
        <taxon>Ichthyophthirius</taxon>
    </lineage>
</organism>
<dbReference type="Gene3D" id="3.40.50.300">
    <property type="entry name" value="P-loop containing nucleotide triphosphate hydrolases"/>
    <property type="match status" value="2"/>
</dbReference>
<evidence type="ECO:0000256" key="2">
    <source>
        <dbReference type="ARBA" id="ARBA00022801"/>
    </source>
</evidence>
<dbReference type="InterPro" id="IPR014001">
    <property type="entry name" value="Helicase_ATP-bd"/>
</dbReference>
<dbReference type="CDD" id="cd17942">
    <property type="entry name" value="DEADc_DDX18"/>
    <property type="match status" value="1"/>
</dbReference>
<evidence type="ECO:0000256" key="8">
    <source>
        <dbReference type="RuleBase" id="RU365068"/>
    </source>
</evidence>
<dbReference type="InterPro" id="IPR001650">
    <property type="entry name" value="Helicase_C-like"/>
</dbReference>
<dbReference type="EMBL" id="GL984080">
    <property type="protein sequence ID" value="EGR30044.1"/>
    <property type="molecule type" value="Genomic_DNA"/>
</dbReference>
<evidence type="ECO:0000313" key="11">
    <source>
        <dbReference type="EMBL" id="EGR30044.1"/>
    </source>
</evidence>
<feature type="domain" description="Helicase ATP-binding" evidence="9">
    <location>
        <begin position="9"/>
        <end position="184"/>
    </location>
</feature>
<dbReference type="InterPro" id="IPR011545">
    <property type="entry name" value="DEAD/DEAH_box_helicase_dom"/>
</dbReference>
<dbReference type="Pfam" id="PF00270">
    <property type="entry name" value="DEAD"/>
    <property type="match status" value="1"/>
</dbReference>
<dbReference type="GO" id="GO:0005524">
    <property type="term" value="F:ATP binding"/>
    <property type="evidence" value="ECO:0007669"/>
    <property type="project" value="UniProtKB-UniRule"/>
</dbReference>
<dbReference type="FunFam" id="3.40.50.300:FF:000379">
    <property type="entry name" value="RNA helicase"/>
    <property type="match status" value="1"/>
</dbReference>
<keyword evidence="5 8" id="KW-0694">RNA-binding</keyword>
<dbReference type="FunCoup" id="G0QXL4">
    <property type="interactions" value="502"/>
</dbReference>
<dbReference type="PROSITE" id="PS51194">
    <property type="entry name" value="HELICASE_CTER"/>
    <property type="match status" value="1"/>
</dbReference>
<dbReference type="InterPro" id="IPR027417">
    <property type="entry name" value="P-loop_NTPase"/>
</dbReference>
<dbReference type="AlphaFoldDB" id="G0QXL4"/>
<gene>
    <name evidence="11" type="ORF">IMG5_143800</name>
</gene>
<dbReference type="SUPFAM" id="SSF52540">
    <property type="entry name" value="P-loop containing nucleoside triphosphate hydrolases"/>
    <property type="match status" value="1"/>
</dbReference>
<dbReference type="EC" id="3.6.4.13" evidence="8"/>
<evidence type="ECO:0000313" key="12">
    <source>
        <dbReference type="Proteomes" id="UP000008983"/>
    </source>
</evidence>
<dbReference type="SMART" id="SM00487">
    <property type="entry name" value="DEXDc"/>
    <property type="match status" value="1"/>
</dbReference>
<protein>
    <recommendedName>
        <fullName evidence="8">ATP-dependent RNA helicase</fullName>
        <ecNumber evidence="8">3.6.4.13</ecNumber>
    </recommendedName>
</protein>
<dbReference type="SMART" id="SM01178">
    <property type="entry name" value="DUF4217"/>
    <property type="match status" value="1"/>
</dbReference>
<sequence>MTHIQSRTIPNLLKGRDVLGAAKTGSGKTLAFLIPAIELLYKARFMQQQGTGIIIITPTRELAQQIFDVSKQVLQFHQKTVGLLIGGTNRKQEAIKLKVGLNIIVATPGRLLDHLQNTQGFVYHNLLGLVIDEADAILKIGFEEELTQILKIIPKDRQTILFSATQTKKIDELARLSLNSPIYIGVDDIAETATVEGLEQGFVFVESDKRFRLLFTFLQKQKNKKIMVFFSSCNSVKFHADLLNYVDVPVLEIHGKQKQQKRLNTFYEFCNVDKAVLLCTDVAARGLDIPKVDWIVQFDPPDDTKEYIHRVGRTCRGANANGKALLFLLPEENQYLKYLKAAKVNLNEYEFPESKLADIQDQFDRLIERNYFLNKCANEAFKSYLHAYASHNLKDIFDVANLDLQKVGRAFGFKIPPRVNLSIFINLQHFYYKQYFNFTKDVKLSSRTSRKNKVQMLENSKNKLKIGFQEKDKRLLQKNKNGDSRQFSR</sequence>
<comment type="domain">
    <text evidence="8">The Q motif is unique to and characteristic of the DEAD box family of RNA helicases and controls ATP binding and hydrolysis.</text>
</comment>
<evidence type="ECO:0000256" key="4">
    <source>
        <dbReference type="ARBA" id="ARBA00022840"/>
    </source>
</evidence>
<dbReference type="Proteomes" id="UP000008983">
    <property type="component" value="Unassembled WGS sequence"/>
</dbReference>
<keyword evidence="3 8" id="KW-0347">Helicase</keyword>
<evidence type="ECO:0000256" key="1">
    <source>
        <dbReference type="ARBA" id="ARBA00022741"/>
    </source>
</evidence>
<keyword evidence="4 8" id="KW-0067">ATP-binding</keyword>
<evidence type="ECO:0000256" key="5">
    <source>
        <dbReference type="ARBA" id="ARBA00022884"/>
    </source>
</evidence>
<keyword evidence="1 8" id="KW-0547">Nucleotide-binding</keyword>